<dbReference type="InterPro" id="IPR036047">
    <property type="entry name" value="F-box-like_dom_sf"/>
</dbReference>
<dbReference type="Pfam" id="PF07734">
    <property type="entry name" value="FBA_1"/>
    <property type="match status" value="1"/>
</dbReference>
<reference evidence="3" key="1">
    <citation type="journal article" date="2017" name="Front. Plant Sci.">
        <title>Climate Clever Clovers: New Paradigm to Reduce the Environmental Footprint of Ruminants by Breeding Low Methanogenic Forages Utilizing Haplotype Variation.</title>
        <authorList>
            <person name="Kaur P."/>
            <person name="Appels R."/>
            <person name="Bayer P.E."/>
            <person name="Keeble-Gagnere G."/>
            <person name="Wang J."/>
            <person name="Hirakawa H."/>
            <person name="Shirasawa K."/>
            <person name="Vercoe P."/>
            <person name="Stefanova K."/>
            <person name="Durmic Z."/>
            <person name="Nichols P."/>
            <person name="Revell C."/>
            <person name="Isobe S.N."/>
            <person name="Edwards D."/>
            <person name="Erskine W."/>
        </authorList>
    </citation>
    <scope>NUCLEOTIDE SEQUENCE [LARGE SCALE GENOMIC DNA]</scope>
    <source>
        <strain evidence="3">cv. Daliak</strain>
    </source>
</reference>
<dbReference type="InterPro" id="IPR001810">
    <property type="entry name" value="F-box_dom"/>
</dbReference>
<dbReference type="EMBL" id="DF973790">
    <property type="protein sequence ID" value="GAU40121.1"/>
    <property type="molecule type" value="Genomic_DNA"/>
</dbReference>
<dbReference type="Pfam" id="PF00646">
    <property type="entry name" value="F-box"/>
    <property type="match status" value="1"/>
</dbReference>
<dbReference type="Gene3D" id="1.20.1280.50">
    <property type="match status" value="1"/>
</dbReference>
<evidence type="ECO:0000259" key="1">
    <source>
        <dbReference type="PROSITE" id="PS50181"/>
    </source>
</evidence>
<dbReference type="InterPro" id="IPR006527">
    <property type="entry name" value="F-box-assoc_dom_typ1"/>
</dbReference>
<dbReference type="PROSITE" id="PS50181">
    <property type="entry name" value="FBOX"/>
    <property type="match status" value="1"/>
</dbReference>
<dbReference type="PANTHER" id="PTHR31672">
    <property type="entry name" value="BNACNNG10540D PROTEIN"/>
    <property type="match status" value="1"/>
</dbReference>
<protein>
    <recommendedName>
        <fullName evidence="1">F-box domain-containing protein</fullName>
    </recommendedName>
</protein>
<dbReference type="InterPro" id="IPR050796">
    <property type="entry name" value="SCF_F-box_component"/>
</dbReference>
<accession>A0A2Z6N8U4</accession>
<gene>
    <name evidence="2" type="ORF">TSUD_389710</name>
</gene>
<dbReference type="AlphaFoldDB" id="A0A2Z6N8U4"/>
<dbReference type="CDD" id="cd22157">
    <property type="entry name" value="F-box_AtFBW1-like"/>
    <property type="match status" value="1"/>
</dbReference>
<dbReference type="PANTHER" id="PTHR31672:SF13">
    <property type="entry name" value="F-BOX PROTEIN CPR30-LIKE"/>
    <property type="match status" value="1"/>
</dbReference>
<dbReference type="NCBIfam" id="TIGR01640">
    <property type="entry name" value="F_box_assoc_1"/>
    <property type="match status" value="1"/>
</dbReference>
<dbReference type="OrthoDB" id="1425577at2759"/>
<sequence length="385" mass="44536">MSDTAKRHCNLFPTATDGLLDRKPLPFLPEELIIQILLWLPVRFLLQLKCVSKSWKTLISDPKFAKTHLRSITLNPTITHQRLFSNRFTNKLPRKIRILSLAVKPLVEINPSEPITNPVVEFSLEHRILGSCNGLLCLLDIHQRHVKLWNPSIRYESKNSPTLDSYGKFYITYHGFGYNHINDKYKVLVVLRMGNHFTEKVTKTYTFGGGNSWKTIQNFPCHSTELNGKFVSDTLNWVIVKEDVSSIQAVILSFDFEKEICNEVLLPEHDDAHKVCLGVLNNCLCVCLDSNKTHWGFWLMKKYGVVESWTRFMMIPCDKLQHHVQRPPFYVQLLFVFENGIVLLGVLPKFVLYNLKNGNLDSPAISYHFLFNEHIYHESLVSPQL</sequence>
<evidence type="ECO:0000313" key="3">
    <source>
        <dbReference type="Proteomes" id="UP000242715"/>
    </source>
</evidence>
<dbReference type="Proteomes" id="UP000242715">
    <property type="component" value="Unassembled WGS sequence"/>
</dbReference>
<name>A0A2Z6N8U4_TRISU</name>
<dbReference type="InterPro" id="IPR017451">
    <property type="entry name" value="F-box-assoc_interact_dom"/>
</dbReference>
<dbReference type="SUPFAM" id="SSF81383">
    <property type="entry name" value="F-box domain"/>
    <property type="match status" value="1"/>
</dbReference>
<evidence type="ECO:0000313" key="2">
    <source>
        <dbReference type="EMBL" id="GAU40121.1"/>
    </source>
</evidence>
<dbReference type="SMART" id="SM00256">
    <property type="entry name" value="FBOX"/>
    <property type="match status" value="1"/>
</dbReference>
<keyword evidence="3" id="KW-1185">Reference proteome</keyword>
<organism evidence="2 3">
    <name type="scientific">Trifolium subterraneum</name>
    <name type="common">Subterranean clover</name>
    <dbReference type="NCBI Taxonomy" id="3900"/>
    <lineage>
        <taxon>Eukaryota</taxon>
        <taxon>Viridiplantae</taxon>
        <taxon>Streptophyta</taxon>
        <taxon>Embryophyta</taxon>
        <taxon>Tracheophyta</taxon>
        <taxon>Spermatophyta</taxon>
        <taxon>Magnoliopsida</taxon>
        <taxon>eudicotyledons</taxon>
        <taxon>Gunneridae</taxon>
        <taxon>Pentapetalae</taxon>
        <taxon>rosids</taxon>
        <taxon>fabids</taxon>
        <taxon>Fabales</taxon>
        <taxon>Fabaceae</taxon>
        <taxon>Papilionoideae</taxon>
        <taxon>50 kb inversion clade</taxon>
        <taxon>NPAAA clade</taxon>
        <taxon>Hologalegina</taxon>
        <taxon>IRL clade</taxon>
        <taxon>Trifolieae</taxon>
        <taxon>Trifolium</taxon>
    </lineage>
</organism>
<proteinExistence type="predicted"/>
<feature type="domain" description="F-box" evidence="1">
    <location>
        <begin position="22"/>
        <end position="72"/>
    </location>
</feature>